<evidence type="ECO:0000256" key="2">
    <source>
        <dbReference type="ARBA" id="ARBA00022737"/>
    </source>
</evidence>
<dbReference type="PROSITE" id="PS50294">
    <property type="entry name" value="WD_REPEATS_REGION"/>
    <property type="match status" value="2"/>
</dbReference>
<dbReference type="Proteomes" id="UP000724874">
    <property type="component" value="Unassembled WGS sequence"/>
</dbReference>
<evidence type="ECO:0000313" key="4">
    <source>
        <dbReference type="EMBL" id="KAF8894364.1"/>
    </source>
</evidence>
<dbReference type="AlphaFoldDB" id="A0A9P5NKW3"/>
<dbReference type="InterPro" id="IPR015943">
    <property type="entry name" value="WD40/YVTN_repeat-like_dom_sf"/>
</dbReference>
<protein>
    <submittedName>
        <fullName evidence="4">WD40-repeat-containing domain protein</fullName>
    </submittedName>
</protein>
<accession>A0A9P5NKW3</accession>
<dbReference type="OrthoDB" id="2615105at2759"/>
<dbReference type="InterPro" id="IPR053299">
    <property type="entry name" value="ASTRA_WD_repeat"/>
</dbReference>
<dbReference type="Gene3D" id="2.130.10.10">
    <property type="entry name" value="YVTN repeat-like/Quinoprotein amine dehydrogenase"/>
    <property type="match status" value="1"/>
</dbReference>
<comment type="caution">
    <text evidence="4">The sequence shown here is derived from an EMBL/GenBank/DDBJ whole genome shotgun (WGS) entry which is preliminary data.</text>
</comment>
<dbReference type="SUPFAM" id="SSF50978">
    <property type="entry name" value="WD40 repeat-like"/>
    <property type="match status" value="1"/>
</dbReference>
<dbReference type="PROSITE" id="PS00678">
    <property type="entry name" value="WD_REPEATS_1"/>
    <property type="match status" value="3"/>
</dbReference>
<dbReference type="Pfam" id="PF00400">
    <property type="entry name" value="WD40"/>
    <property type="match status" value="3"/>
</dbReference>
<keyword evidence="5" id="KW-1185">Reference proteome</keyword>
<dbReference type="PRINTS" id="PR00320">
    <property type="entry name" value="GPROTEINBRPT"/>
</dbReference>
<dbReference type="PROSITE" id="PS50082">
    <property type="entry name" value="WD_REPEATS_2"/>
    <property type="match status" value="3"/>
</dbReference>
<keyword evidence="2" id="KW-0677">Repeat</keyword>
<sequence length="238" mass="26588">MIPLPFSPNVSRLVQLHSDKFRNKWPRQLSLLAGHTNSVCSVTFSPNGKHIVSGSQDMTIRIWDAQTGQLIGEPLEGHGHWIESIVSGSWDMTIRIWDAETGQMIGELLAGHTKSAESVVFSLDGRQIVSGSGDKTIRIWDVEVKLNSFMQTTNLVRNYFFGTKISLQTNGWVYGPNNELLLWIPPFYHLGLHLPQTLKVIGAHETVLDFSSVVWGSHWAACYTPTQAKKDRHIAGVT</sequence>
<name>A0A9P5NKW3_GYMJU</name>
<keyword evidence="1 3" id="KW-0853">WD repeat</keyword>
<evidence type="ECO:0000256" key="3">
    <source>
        <dbReference type="PROSITE-ProRule" id="PRU00221"/>
    </source>
</evidence>
<gene>
    <name evidence="4" type="ORF">CPB84DRAFT_1816130</name>
</gene>
<feature type="repeat" description="WD" evidence="3">
    <location>
        <begin position="109"/>
        <end position="143"/>
    </location>
</feature>
<dbReference type="InterPro" id="IPR036322">
    <property type="entry name" value="WD40_repeat_dom_sf"/>
</dbReference>
<reference evidence="4" key="1">
    <citation type="submission" date="2020-11" db="EMBL/GenBank/DDBJ databases">
        <authorList>
            <consortium name="DOE Joint Genome Institute"/>
            <person name="Ahrendt S."/>
            <person name="Riley R."/>
            <person name="Andreopoulos W."/>
            <person name="LaButti K."/>
            <person name="Pangilinan J."/>
            <person name="Ruiz-duenas F.J."/>
            <person name="Barrasa J.M."/>
            <person name="Sanchez-Garcia M."/>
            <person name="Camarero S."/>
            <person name="Miyauchi S."/>
            <person name="Serrano A."/>
            <person name="Linde D."/>
            <person name="Babiker R."/>
            <person name="Drula E."/>
            <person name="Ayuso-Fernandez I."/>
            <person name="Pacheco R."/>
            <person name="Padilla G."/>
            <person name="Ferreira P."/>
            <person name="Barriuso J."/>
            <person name="Kellner H."/>
            <person name="Castanera R."/>
            <person name="Alfaro M."/>
            <person name="Ramirez L."/>
            <person name="Pisabarro A.G."/>
            <person name="Kuo A."/>
            <person name="Tritt A."/>
            <person name="Lipzen A."/>
            <person name="He G."/>
            <person name="Yan M."/>
            <person name="Ng V."/>
            <person name="Cullen D."/>
            <person name="Martin F."/>
            <person name="Rosso M.-N."/>
            <person name="Henrissat B."/>
            <person name="Hibbett D."/>
            <person name="Martinez A.T."/>
            <person name="Grigoriev I.V."/>
        </authorList>
    </citation>
    <scope>NUCLEOTIDE SEQUENCE</scope>
    <source>
        <strain evidence="4">AH 44721</strain>
    </source>
</reference>
<dbReference type="InterPro" id="IPR001680">
    <property type="entry name" value="WD40_rpt"/>
</dbReference>
<feature type="repeat" description="WD" evidence="3">
    <location>
        <begin position="85"/>
        <end position="107"/>
    </location>
</feature>
<organism evidence="4 5">
    <name type="scientific">Gymnopilus junonius</name>
    <name type="common">Spectacular rustgill mushroom</name>
    <name type="synonym">Gymnopilus spectabilis subsp. junonius</name>
    <dbReference type="NCBI Taxonomy" id="109634"/>
    <lineage>
        <taxon>Eukaryota</taxon>
        <taxon>Fungi</taxon>
        <taxon>Dikarya</taxon>
        <taxon>Basidiomycota</taxon>
        <taxon>Agaricomycotina</taxon>
        <taxon>Agaricomycetes</taxon>
        <taxon>Agaricomycetidae</taxon>
        <taxon>Agaricales</taxon>
        <taxon>Agaricineae</taxon>
        <taxon>Hymenogastraceae</taxon>
        <taxon>Gymnopilus</taxon>
    </lineage>
</organism>
<dbReference type="SMART" id="SM00320">
    <property type="entry name" value="WD40"/>
    <property type="match status" value="3"/>
</dbReference>
<evidence type="ECO:0000256" key="1">
    <source>
        <dbReference type="ARBA" id="ARBA00022574"/>
    </source>
</evidence>
<proteinExistence type="predicted"/>
<dbReference type="InterPro" id="IPR019775">
    <property type="entry name" value="WD40_repeat_CS"/>
</dbReference>
<dbReference type="InterPro" id="IPR020472">
    <property type="entry name" value="WD40_PAC1"/>
</dbReference>
<dbReference type="EMBL" id="JADNYJ010000064">
    <property type="protein sequence ID" value="KAF8894364.1"/>
    <property type="molecule type" value="Genomic_DNA"/>
</dbReference>
<evidence type="ECO:0000313" key="5">
    <source>
        <dbReference type="Proteomes" id="UP000724874"/>
    </source>
</evidence>
<feature type="repeat" description="WD" evidence="3">
    <location>
        <begin position="32"/>
        <end position="73"/>
    </location>
</feature>
<dbReference type="PANTHER" id="PTHR44156">
    <property type="entry name" value="SUPERNUMERARY LIMBS, ISOFORM B-RELATED"/>
    <property type="match status" value="1"/>
</dbReference>